<sequence>MPRQKRADEAGAIYHTLNRGNARQAIFRKAEDYEAFLRTLAQGLE</sequence>
<name>A3ZTN4_9BACT</name>
<feature type="non-terminal residue" evidence="1">
    <location>
        <position position="45"/>
    </location>
</feature>
<evidence type="ECO:0000313" key="1">
    <source>
        <dbReference type="EMBL" id="EAQ80300.1"/>
    </source>
</evidence>
<dbReference type="Proteomes" id="UP000004358">
    <property type="component" value="Unassembled WGS sequence"/>
</dbReference>
<protein>
    <recommendedName>
        <fullName evidence="3">Transposase</fullName>
    </recommendedName>
</protein>
<accession>A3ZTN4</accession>
<evidence type="ECO:0000313" key="2">
    <source>
        <dbReference type="Proteomes" id="UP000004358"/>
    </source>
</evidence>
<dbReference type="EMBL" id="AANZ01000010">
    <property type="protein sequence ID" value="EAQ80300.1"/>
    <property type="molecule type" value="Genomic_DNA"/>
</dbReference>
<gene>
    <name evidence="1" type="ORF">DSM3645_19928</name>
</gene>
<organism evidence="1 2">
    <name type="scientific">Blastopirellula marina DSM 3645</name>
    <dbReference type="NCBI Taxonomy" id="314230"/>
    <lineage>
        <taxon>Bacteria</taxon>
        <taxon>Pseudomonadati</taxon>
        <taxon>Planctomycetota</taxon>
        <taxon>Planctomycetia</taxon>
        <taxon>Pirellulales</taxon>
        <taxon>Pirellulaceae</taxon>
        <taxon>Blastopirellula</taxon>
    </lineage>
</organism>
<proteinExistence type="predicted"/>
<reference evidence="1 2" key="1">
    <citation type="submission" date="2006-02" db="EMBL/GenBank/DDBJ databases">
        <authorList>
            <person name="Amann R."/>
            <person name="Ferriera S."/>
            <person name="Johnson J."/>
            <person name="Kravitz S."/>
            <person name="Halpern A."/>
            <person name="Remington K."/>
            <person name="Beeson K."/>
            <person name="Tran B."/>
            <person name="Rogers Y.-H."/>
            <person name="Friedman R."/>
            <person name="Venter J.C."/>
        </authorList>
    </citation>
    <scope>NUCLEOTIDE SEQUENCE [LARGE SCALE GENOMIC DNA]</scope>
    <source>
        <strain evidence="1 2">DSM 3645</strain>
    </source>
</reference>
<evidence type="ECO:0008006" key="3">
    <source>
        <dbReference type="Google" id="ProtNLM"/>
    </source>
</evidence>
<dbReference type="AlphaFoldDB" id="A3ZTN4"/>
<dbReference type="HOGENOM" id="CLU_3209014_0_0_0"/>
<comment type="caution">
    <text evidence="1">The sequence shown here is derived from an EMBL/GenBank/DDBJ whole genome shotgun (WGS) entry which is preliminary data.</text>
</comment>